<gene>
    <name evidence="2" type="ORF">C4532_05195</name>
</gene>
<dbReference type="Proteomes" id="UP000285961">
    <property type="component" value="Unassembled WGS sequence"/>
</dbReference>
<protein>
    <recommendedName>
        <fullName evidence="4">Doubled CXXCH motif domain-containing protein</fullName>
    </recommendedName>
</protein>
<accession>A0A419F3I8</accession>
<feature type="transmembrane region" description="Helical" evidence="1">
    <location>
        <begin position="21"/>
        <end position="41"/>
    </location>
</feature>
<comment type="caution">
    <text evidence="2">The sequence shown here is derived from an EMBL/GenBank/DDBJ whole genome shotgun (WGS) entry which is preliminary data.</text>
</comment>
<name>A0A419F3I8_9BACT</name>
<keyword evidence="1" id="KW-0472">Membrane</keyword>
<keyword evidence="1" id="KW-0812">Transmembrane</keyword>
<evidence type="ECO:0000313" key="3">
    <source>
        <dbReference type="Proteomes" id="UP000285961"/>
    </source>
</evidence>
<organism evidence="2 3">
    <name type="scientific">Candidatus Abyssobacteria bacterium SURF_17</name>
    <dbReference type="NCBI Taxonomy" id="2093361"/>
    <lineage>
        <taxon>Bacteria</taxon>
        <taxon>Pseudomonadati</taxon>
        <taxon>Candidatus Hydrogenedentota</taxon>
        <taxon>Candidatus Abyssobacteria</taxon>
    </lineage>
</organism>
<evidence type="ECO:0000256" key="1">
    <source>
        <dbReference type="SAM" id="Phobius"/>
    </source>
</evidence>
<evidence type="ECO:0008006" key="4">
    <source>
        <dbReference type="Google" id="ProtNLM"/>
    </source>
</evidence>
<proteinExistence type="predicted"/>
<keyword evidence="1" id="KW-1133">Transmembrane helix</keyword>
<reference evidence="2 3" key="1">
    <citation type="journal article" date="2017" name="ISME J.">
        <title>Energy and carbon metabolisms in a deep terrestrial subsurface fluid microbial community.</title>
        <authorList>
            <person name="Momper L."/>
            <person name="Jungbluth S.P."/>
            <person name="Lee M.D."/>
            <person name="Amend J.P."/>
        </authorList>
    </citation>
    <scope>NUCLEOTIDE SEQUENCE [LARGE SCALE GENOMIC DNA]</scope>
    <source>
        <strain evidence="2">SURF_17</strain>
    </source>
</reference>
<dbReference type="EMBL" id="QZKI01000036">
    <property type="protein sequence ID" value="RJP72871.1"/>
    <property type="molecule type" value="Genomic_DNA"/>
</dbReference>
<dbReference type="SUPFAM" id="SSF48695">
    <property type="entry name" value="Multiheme cytochromes"/>
    <property type="match status" value="1"/>
</dbReference>
<dbReference type="AlphaFoldDB" id="A0A419F3I8"/>
<dbReference type="InterPro" id="IPR036280">
    <property type="entry name" value="Multihaem_cyt_sf"/>
</dbReference>
<evidence type="ECO:0000313" key="2">
    <source>
        <dbReference type="EMBL" id="RJP72871.1"/>
    </source>
</evidence>
<sequence>MDKHRSPRCENSIFFMHMNRFKALHTTASFVITVFLGMFGWSAAFPQEDHNQAQRCAVTQCNACHTAHNSQDGSVIDVDSLSGNPNLLADAAPSDICLDCHSRYGQLSSNGQTLTPGGDFFWTTRDVAFTDASGTQQRIDGREHGHNLHSPGHGLTADDVLTVAPGGTFDSSRLGCHSCHDPHGNANFRFLYGAGETASDYPGGYTFAFPAPIAEGYPLGSGQSGMGAETTGQHTAYISGMSDWCANCHEGIHSKMSSAMLHPVDESIGSEISGSYNAYLTTGEMNGDWATAYLPLVPFEDAGNTTHSTTGTTSTSKVMCLTCHRAHASPYPDAGRWDFGQTWLKESQPSREPYLAQYDGNPLNLLNQRSLCNKCHPHDLDDRPGN</sequence>
<dbReference type="CDD" id="cd21555">
    <property type="entry name" value="OmcS-like"/>
    <property type="match status" value="1"/>
</dbReference>